<accession>A0A8J5YFZ0</accession>
<sequence length="71" mass="7503">MGLGFGSFGPGHKFSPTAALLCSLSCNENRAKILEGPNLPGLAESCLLCRNPPYLITSKHSVAASRRCDLL</sequence>
<dbReference type="AlphaFoldDB" id="A0A8J5YFZ0"/>
<reference evidence="1 2" key="1">
    <citation type="journal article" date="2021" name="bioRxiv">
        <title>The Gossypium anomalum genome as a resource for cotton improvement and evolutionary analysis of hybrid incompatibility.</title>
        <authorList>
            <person name="Grover C.E."/>
            <person name="Yuan D."/>
            <person name="Arick M.A."/>
            <person name="Miller E.R."/>
            <person name="Hu G."/>
            <person name="Peterson D.G."/>
            <person name="Wendel J.F."/>
            <person name="Udall J.A."/>
        </authorList>
    </citation>
    <scope>NUCLEOTIDE SEQUENCE [LARGE SCALE GENOMIC DNA]</scope>
    <source>
        <strain evidence="1">JFW-Udall</strain>
        <tissue evidence="1">Leaf</tissue>
    </source>
</reference>
<gene>
    <name evidence="1" type="ORF">CXB51_027716</name>
</gene>
<dbReference type="Proteomes" id="UP000701853">
    <property type="component" value="Chromosome 11"/>
</dbReference>
<evidence type="ECO:0000313" key="1">
    <source>
        <dbReference type="EMBL" id="KAG8477705.1"/>
    </source>
</evidence>
<dbReference type="EMBL" id="JAHUZN010000011">
    <property type="protein sequence ID" value="KAG8477705.1"/>
    <property type="molecule type" value="Genomic_DNA"/>
</dbReference>
<keyword evidence="2" id="KW-1185">Reference proteome</keyword>
<evidence type="ECO:0000313" key="2">
    <source>
        <dbReference type="Proteomes" id="UP000701853"/>
    </source>
</evidence>
<protein>
    <submittedName>
        <fullName evidence="1">Uncharacterized protein</fullName>
    </submittedName>
</protein>
<dbReference type="OrthoDB" id="10557355at2759"/>
<name>A0A8J5YFZ0_9ROSI</name>
<proteinExistence type="predicted"/>
<comment type="caution">
    <text evidence="1">The sequence shown here is derived from an EMBL/GenBank/DDBJ whole genome shotgun (WGS) entry which is preliminary data.</text>
</comment>
<organism evidence="1 2">
    <name type="scientific">Gossypium anomalum</name>
    <dbReference type="NCBI Taxonomy" id="47600"/>
    <lineage>
        <taxon>Eukaryota</taxon>
        <taxon>Viridiplantae</taxon>
        <taxon>Streptophyta</taxon>
        <taxon>Embryophyta</taxon>
        <taxon>Tracheophyta</taxon>
        <taxon>Spermatophyta</taxon>
        <taxon>Magnoliopsida</taxon>
        <taxon>eudicotyledons</taxon>
        <taxon>Gunneridae</taxon>
        <taxon>Pentapetalae</taxon>
        <taxon>rosids</taxon>
        <taxon>malvids</taxon>
        <taxon>Malvales</taxon>
        <taxon>Malvaceae</taxon>
        <taxon>Malvoideae</taxon>
        <taxon>Gossypium</taxon>
    </lineage>
</organism>